<dbReference type="InterPro" id="IPR036388">
    <property type="entry name" value="WH-like_DNA-bd_sf"/>
</dbReference>
<keyword evidence="2" id="KW-0805">Transcription regulation</keyword>
<evidence type="ECO:0000259" key="5">
    <source>
        <dbReference type="PROSITE" id="PS50931"/>
    </source>
</evidence>
<dbReference type="eggNOG" id="COG0583">
    <property type="taxonomic scope" value="Bacteria"/>
</dbReference>
<proteinExistence type="inferred from homology"/>
<dbReference type="STRING" id="1111454.HMPREF1250_0617"/>
<dbReference type="InterPro" id="IPR036390">
    <property type="entry name" value="WH_DNA-bd_sf"/>
</dbReference>
<dbReference type="EMBL" id="AWXA01000011">
    <property type="protein sequence ID" value="ERT61031.1"/>
    <property type="molecule type" value="Genomic_DNA"/>
</dbReference>
<name>U7UP08_9FIRM</name>
<evidence type="ECO:0000256" key="2">
    <source>
        <dbReference type="ARBA" id="ARBA00023015"/>
    </source>
</evidence>
<comment type="caution">
    <text evidence="6">The sequence shown here is derived from an EMBL/GenBank/DDBJ whole genome shotgun (WGS) entry which is preliminary data.</text>
</comment>
<dbReference type="InterPro" id="IPR050950">
    <property type="entry name" value="HTH-type_LysR_regulators"/>
</dbReference>
<dbReference type="PATRIC" id="fig|1111454.3.peg.709"/>
<evidence type="ECO:0000256" key="1">
    <source>
        <dbReference type="ARBA" id="ARBA00009437"/>
    </source>
</evidence>
<dbReference type="SUPFAM" id="SSF46785">
    <property type="entry name" value="Winged helix' DNA-binding domain"/>
    <property type="match status" value="1"/>
</dbReference>
<feature type="domain" description="HTH lysR-type" evidence="5">
    <location>
        <begin position="1"/>
        <end position="58"/>
    </location>
</feature>
<gene>
    <name evidence="6" type="ORF">HMPREF1250_0617</name>
</gene>
<dbReference type="PANTHER" id="PTHR30419:SF24">
    <property type="entry name" value="HTH-TYPE TRANSCRIPTIONAL REGULATOR CZCR"/>
    <property type="match status" value="1"/>
</dbReference>
<dbReference type="Gene3D" id="1.10.10.10">
    <property type="entry name" value="Winged helix-like DNA-binding domain superfamily/Winged helix DNA-binding domain"/>
    <property type="match status" value="1"/>
</dbReference>
<dbReference type="GO" id="GO:0003700">
    <property type="term" value="F:DNA-binding transcription factor activity"/>
    <property type="evidence" value="ECO:0007669"/>
    <property type="project" value="InterPro"/>
</dbReference>
<dbReference type="CDD" id="cd05466">
    <property type="entry name" value="PBP2_LTTR_substrate"/>
    <property type="match status" value="1"/>
</dbReference>
<dbReference type="PROSITE" id="PS50931">
    <property type="entry name" value="HTH_LYSR"/>
    <property type="match status" value="1"/>
</dbReference>
<evidence type="ECO:0000256" key="4">
    <source>
        <dbReference type="ARBA" id="ARBA00023163"/>
    </source>
</evidence>
<comment type="similarity">
    <text evidence="1">Belongs to the LysR transcriptional regulatory family.</text>
</comment>
<dbReference type="Gene3D" id="3.40.190.10">
    <property type="entry name" value="Periplasmic binding protein-like II"/>
    <property type="match status" value="2"/>
</dbReference>
<dbReference type="RefSeq" id="WP_023053198.1">
    <property type="nucleotide sequence ID" value="NZ_AWXA01000011.1"/>
</dbReference>
<dbReference type="GO" id="GO:0005829">
    <property type="term" value="C:cytosol"/>
    <property type="evidence" value="ECO:0007669"/>
    <property type="project" value="TreeGrafter"/>
</dbReference>
<dbReference type="PANTHER" id="PTHR30419">
    <property type="entry name" value="HTH-TYPE TRANSCRIPTIONAL REGULATOR YBHD"/>
    <property type="match status" value="1"/>
</dbReference>
<dbReference type="OrthoDB" id="1677645at2"/>
<evidence type="ECO:0000313" key="6">
    <source>
        <dbReference type="EMBL" id="ERT61031.1"/>
    </source>
</evidence>
<keyword evidence="4" id="KW-0804">Transcription</keyword>
<sequence length="290" mass="32552">MDTEKCRLLLQVIDAGSLSAAAVRLGYTPSGVLRAVNSIERALGFAVLRRSTRGVTLTKEGELLLPKLREFVHWGRQVEETGAQICGLEIGELAVGTYFSVAANWLPPVIRSFQETYPHVRIHLEEGGNKDLYRWLEERRIQCCIATYRPFKGDWLALRQDEMVLWLPPNHREAKKKAVSLTALKEDTFINTLPDLDTDTDNLLRKVQSPMEPRFTSVDNYTTYRMVEAGLGFGINNRLMTASWHGKVAVRSFDPPQYITLGVAVPSLEEASPVTKTFINYLKSGVADGL</sequence>
<dbReference type="Proteomes" id="UP000017090">
    <property type="component" value="Unassembled WGS sequence"/>
</dbReference>
<dbReference type="InterPro" id="IPR000847">
    <property type="entry name" value="LysR_HTH_N"/>
</dbReference>
<dbReference type="SUPFAM" id="SSF53850">
    <property type="entry name" value="Periplasmic binding protein-like II"/>
    <property type="match status" value="1"/>
</dbReference>
<keyword evidence="3" id="KW-0238">DNA-binding</keyword>
<accession>U7UP08</accession>
<evidence type="ECO:0000313" key="7">
    <source>
        <dbReference type="Proteomes" id="UP000017090"/>
    </source>
</evidence>
<keyword evidence="7" id="KW-1185">Reference proteome</keyword>
<dbReference type="Pfam" id="PF03466">
    <property type="entry name" value="LysR_substrate"/>
    <property type="match status" value="1"/>
</dbReference>
<dbReference type="GO" id="GO:0003677">
    <property type="term" value="F:DNA binding"/>
    <property type="evidence" value="ECO:0007669"/>
    <property type="project" value="UniProtKB-KW"/>
</dbReference>
<dbReference type="Pfam" id="PF00126">
    <property type="entry name" value="HTH_1"/>
    <property type="match status" value="1"/>
</dbReference>
<reference evidence="6 7" key="1">
    <citation type="submission" date="2013-09" db="EMBL/GenBank/DDBJ databases">
        <authorList>
            <person name="Durkin A.S."/>
            <person name="Haft D.R."/>
            <person name="McCorrison J."/>
            <person name="Torralba M."/>
            <person name="Gillis M."/>
            <person name="Haft D.H."/>
            <person name="Methe B."/>
            <person name="Sutton G."/>
            <person name="Nelson K.E."/>
        </authorList>
    </citation>
    <scope>NUCLEOTIDE SEQUENCE [LARGE SCALE GENOMIC DNA]</scope>
    <source>
        <strain evidence="6 7">BV3C16-1</strain>
    </source>
</reference>
<dbReference type="AlphaFoldDB" id="U7UP08"/>
<organism evidence="6 7">
    <name type="scientific">Megasphaera vaginalis</name>
    <name type="common">ex Srinivasan et al. 2021</name>
    <dbReference type="NCBI Taxonomy" id="1111454"/>
    <lineage>
        <taxon>Bacteria</taxon>
        <taxon>Bacillati</taxon>
        <taxon>Bacillota</taxon>
        <taxon>Negativicutes</taxon>
        <taxon>Veillonellales</taxon>
        <taxon>Veillonellaceae</taxon>
        <taxon>Megasphaera</taxon>
    </lineage>
</organism>
<evidence type="ECO:0000256" key="3">
    <source>
        <dbReference type="ARBA" id="ARBA00023125"/>
    </source>
</evidence>
<protein>
    <submittedName>
        <fullName evidence="6">LysR substrate-binding domain protein</fullName>
    </submittedName>
</protein>
<dbReference type="InterPro" id="IPR005119">
    <property type="entry name" value="LysR_subst-bd"/>
</dbReference>